<accession>A0ABQ8TX72</accession>
<dbReference type="Proteomes" id="UP001148838">
    <property type="component" value="Unassembled WGS sequence"/>
</dbReference>
<evidence type="ECO:0000313" key="2">
    <source>
        <dbReference type="Proteomes" id="UP001148838"/>
    </source>
</evidence>
<comment type="caution">
    <text evidence="1">The sequence shown here is derived from an EMBL/GenBank/DDBJ whole genome shotgun (WGS) entry which is preliminary data.</text>
</comment>
<proteinExistence type="predicted"/>
<keyword evidence="2" id="KW-1185">Reference proteome</keyword>
<organism evidence="1 2">
    <name type="scientific">Periplaneta americana</name>
    <name type="common">American cockroach</name>
    <name type="synonym">Blatta americana</name>
    <dbReference type="NCBI Taxonomy" id="6978"/>
    <lineage>
        <taxon>Eukaryota</taxon>
        <taxon>Metazoa</taxon>
        <taxon>Ecdysozoa</taxon>
        <taxon>Arthropoda</taxon>
        <taxon>Hexapoda</taxon>
        <taxon>Insecta</taxon>
        <taxon>Pterygota</taxon>
        <taxon>Neoptera</taxon>
        <taxon>Polyneoptera</taxon>
        <taxon>Dictyoptera</taxon>
        <taxon>Blattodea</taxon>
        <taxon>Blattoidea</taxon>
        <taxon>Blattidae</taxon>
        <taxon>Blattinae</taxon>
        <taxon>Periplaneta</taxon>
    </lineage>
</organism>
<sequence length="404" mass="45635">MKKVLENNIGYQSMCKVEKALQSEDFDFNAFHEDFSPGDLDGLKYASMTRLRWAGHVARMGESRNGYRVLVGRPEGKRPLGRPRRRWEDNINMDLREVGYDDRDWINLAQDRDRWRAYVRAAMNLRLLNTLATDLDYMLSDLCATPPPPYENGGIVDHEGDIAHIRSITDLDFCANFINSKTVIIGYKDDGGVVACDWLEEEGGLSRIRISHFQLLGYRLEQITEMVSSLTDSSHPLKCICSLEAKWYSSRLTGGIQSLPTTGVLTRTNYGIVTPNYWSTNYGIGWSLTDSNHPLKCICSLEAKWYSSRLTGGIQSLPMQGGCTSFPKARSFVCNRKSAGWMCDLPALRSDKQVLVAALPSRLVVVTLQGEDDRLTRLDAHLLSHSSPILVETGCIMMYSWFHK</sequence>
<gene>
    <name evidence="1" type="ORF">ANN_02777</name>
</gene>
<dbReference type="EMBL" id="JAJSOF020000001">
    <property type="protein sequence ID" value="KAJ4451316.1"/>
    <property type="molecule type" value="Genomic_DNA"/>
</dbReference>
<reference evidence="1 2" key="1">
    <citation type="journal article" date="2022" name="Allergy">
        <title>Genome assembly and annotation of Periplaneta americana reveal a comprehensive cockroach allergen profile.</title>
        <authorList>
            <person name="Wang L."/>
            <person name="Xiong Q."/>
            <person name="Saelim N."/>
            <person name="Wang L."/>
            <person name="Nong W."/>
            <person name="Wan A.T."/>
            <person name="Shi M."/>
            <person name="Liu X."/>
            <person name="Cao Q."/>
            <person name="Hui J.H.L."/>
            <person name="Sookrung N."/>
            <person name="Leung T.F."/>
            <person name="Tungtrongchitr A."/>
            <person name="Tsui S.K.W."/>
        </authorList>
    </citation>
    <scope>NUCLEOTIDE SEQUENCE [LARGE SCALE GENOMIC DNA]</scope>
    <source>
        <strain evidence="1">PWHHKU_190912</strain>
    </source>
</reference>
<evidence type="ECO:0000313" key="1">
    <source>
        <dbReference type="EMBL" id="KAJ4451316.1"/>
    </source>
</evidence>
<protein>
    <submittedName>
        <fullName evidence="1">Uncharacterized protein</fullName>
    </submittedName>
</protein>
<name>A0ABQ8TX72_PERAM</name>